<comment type="caution">
    <text evidence="1">The sequence shown here is derived from an EMBL/GenBank/DDBJ whole genome shotgun (WGS) entry which is preliminary data.</text>
</comment>
<keyword evidence="2" id="KW-1185">Reference proteome</keyword>
<accession>A0ABS4ZQL3</accession>
<evidence type="ECO:0000313" key="2">
    <source>
        <dbReference type="Proteomes" id="UP000694460"/>
    </source>
</evidence>
<protein>
    <submittedName>
        <fullName evidence="1">Uncharacterized protein</fullName>
    </submittedName>
</protein>
<evidence type="ECO:0000313" key="1">
    <source>
        <dbReference type="EMBL" id="MBP2451783.1"/>
    </source>
</evidence>
<sequence>MSQSECRFARKRRYSTRDLAVMGADEVKAAVEASGRRFDSLYPYRCPDGPHWHLSHYEQALGMCPVCEEWHPAWCGSQPDKRWIISGHVVDEQPCPGEGQLTAALSR</sequence>
<name>A0ABS4ZQL3_9MYCO</name>
<proteinExistence type="predicted"/>
<dbReference type="Proteomes" id="UP000694460">
    <property type="component" value="Unassembled WGS sequence"/>
</dbReference>
<organism evidence="1 2">
    <name type="scientific">Mycolicibacterium lutetiense</name>
    <dbReference type="NCBI Taxonomy" id="1641992"/>
    <lineage>
        <taxon>Bacteria</taxon>
        <taxon>Bacillati</taxon>
        <taxon>Actinomycetota</taxon>
        <taxon>Actinomycetes</taxon>
        <taxon>Mycobacteriales</taxon>
        <taxon>Mycobacteriaceae</taxon>
        <taxon>Mycolicibacterium</taxon>
    </lineage>
</organism>
<gene>
    <name evidence="1" type="ORF">JOF57_001668</name>
</gene>
<reference evidence="1 2" key="1">
    <citation type="submission" date="2021-03" db="EMBL/GenBank/DDBJ databases">
        <title>Sequencing the genomes of 1000 actinobacteria strains.</title>
        <authorList>
            <person name="Klenk H.-P."/>
        </authorList>
    </citation>
    <scope>NUCLEOTIDE SEQUENCE [LARGE SCALE GENOMIC DNA]</scope>
    <source>
        <strain evidence="1 2">DSM 46713</strain>
    </source>
</reference>
<dbReference type="RefSeq" id="WP_081489058.1">
    <property type="nucleotide sequence ID" value="NZ_JAGIOP010000001.1"/>
</dbReference>
<dbReference type="EMBL" id="JAGIOP010000001">
    <property type="protein sequence ID" value="MBP2451783.1"/>
    <property type="molecule type" value="Genomic_DNA"/>
</dbReference>